<name>A0A9P5ETQ9_COLSI</name>
<dbReference type="OrthoDB" id="2019572at2759"/>
<evidence type="ECO:0000256" key="1">
    <source>
        <dbReference type="SAM" id="SignalP"/>
    </source>
</evidence>
<feature type="signal peptide" evidence="1">
    <location>
        <begin position="1"/>
        <end position="17"/>
    </location>
</feature>
<evidence type="ECO:0000313" key="3">
    <source>
        <dbReference type="Proteomes" id="UP000711996"/>
    </source>
</evidence>
<keyword evidence="1" id="KW-0732">Signal</keyword>
<gene>
    <name evidence="2" type="ORF">CGCSCA2_v006043</name>
</gene>
<feature type="chain" id="PRO_5040193935" evidence="1">
    <location>
        <begin position="18"/>
        <end position="235"/>
    </location>
</feature>
<dbReference type="EMBL" id="QPMT01000015">
    <property type="protein sequence ID" value="KAF4859786.1"/>
    <property type="molecule type" value="Genomic_DNA"/>
</dbReference>
<dbReference type="AlphaFoldDB" id="A0A9P5ETQ9"/>
<reference evidence="2" key="1">
    <citation type="submission" date="2019-06" db="EMBL/GenBank/DDBJ databases">
        <authorList>
            <person name="Gan P."/>
            <person name="Shirasu K."/>
        </authorList>
    </citation>
    <scope>NUCLEOTIDE SEQUENCE [LARGE SCALE GENOMIC DNA]</scope>
    <source>
        <strain evidence="2">CAD2</strain>
    </source>
</reference>
<comment type="caution">
    <text evidence="2">The sequence shown here is derived from an EMBL/GenBank/DDBJ whole genome shotgun (WGS) entry which is preliminary data.</text>
</comment>
<protein>
    <submittedName>
        <fullName evidence="2">Uncharacterized protein</fullName>
    </submittedName>
</protein>
<proteinExistence type="predicted"/>
<organism evidence="2 3">
    <name type="scientific">Colletotrichum siamense</name>
    <name type="common">Anthracnose fungus</name>
    <dbReference type="NCBI Taxonomy" id="690259"/>
    <lineage>
        <taxon>Eukaryota</taxon>
        <taxon>Fungi</taxon>
        <taxon>Dikarya</taxon>
        <taxon>Ascomycota</taxon>
        <taxon>Pezizomycotina</taxon>
        <taxon>Sordariomycetes</taxon>
        <taxon>Hypocreomycetidae</taxon>
        <taxon>Glomerellales</taxon>
        <taxon>Glomerellaceae</taxon>
        <taxon>Colletotrichum</taxon>
        <taxon>Colletotrichum gloeosporioides species complex</taxon>
    </lineage>
</organism>
<keyword evidence="3" id="KW-1185">Reference proteome</keyword>
<dbReference type="Proteomes" id="UP000711996">
    <property type="component" value="Unassembled WGS sequence"/>
</dbReference>
<evidence type="ECO:0000313" key="2">
    <source>
        <dbReference type="EMBL" id="KAF4859786.1"/>
    </source>
</evidence>
<sequence>MKLVLIHLLGLASIVVGIVVTPGGTDYNAIKNALTAAAVKDGRLTPVDSSLIAPTKRRAADPVEVWSAVGTFTNGPAGLETGVTLTTGQAASAAPGVTLDGSWGYGQDRMVLCPVAPSREYSILRMNITVQSGVRALRVNYLFAEDGRLFQLDAAQLLTAGNNPVPESVVVAKRDPRMKPGVPGEQLGLSYKITSGVFSFDVALGLGKQDLTFIVCDRGDSAGDSAVMFNIEGLS</sequence>
<accession>A0A9P5ETQ9</accession>